<reference evidence="2 3" key="1">
    <citation type="submission" date="2020-08" db="EMBL/GenBank/DDBJ databases">
        <title>Genomic Encyclopedia of Type Strains, Phase IV (KMG-IV): sequencing the most valuable type-strain genomes for metagenomic binning, comparative biology and taxonomic classification.</title>
        <authorList>
            <person name="Goeker M."/>
        </authorList>
    </citation>
    <scope>NUCLEOTIDE SEQUENCE [LARGE SCALE GENOMIC DNA]</scope>
    <source>
        <strain evidence="2 3">DSM 26575</strain>
    </source>
</reference>
<dbReference type="SMART" id="SM00044">
    <property type="entry name" value="CYCc"/>
    <property type="match status" value="1"/>
</dbReference>
<protein>
    <submittedName>
        <fullName evidence="2">Adenylate cyclase</fullName>
        <ecNumber evidence="2">4.6.1.1</ecNumber>
    </submittedName>
</protein>
<comment type="caution">
    <text evidence="2">The sequence shown here is derived from an EMBL/GenBank/DDBJ whole genome shotgun (WGS) entry which is preliminary data.</text>
</comment>
<gene>
    <name evidence="2" type="ORF">GGQ67_004236</name>
</gene>
<evidence type="ECO:0000313" key="3">
    <source>
        <dbReference type="Proteomes" id="UP000582090"/>
    </source>
</evidence>
<name>A0A7W6GD67_9HYPH</name>
<dbReference type="Gene3D" id="3.30.70.1230">
    <property type="entry name" value="Nucleotide cyclase"/>
    <property type="match status" value="1"/>
</dbReference>
<dbReference type="InterPro" id="IPR001054">
    <property type="entry name" value="A/G_cyclase"/>
</dbReference>
<dbReference type="EMBL" id="JACIDW010000018">
    <property type="protein sequence ID" value="MBB3966549.1"/>
    <property type="molecule type" value="Genomic_DNA"/>
</dbReference>
<dbReference type="Proteomes" id="UP000582090">
    <property type="component" value="Unassembled WGS sequence"/>
</dbReference>
<dbReference type="CDD" id="cd07302">
    <property type="entry name" value="CHD"/>
    <property type="match status" value="1"/>
</dbReference>
<proteinExistence type="predicted"/>
<feature type="domain" description="Guanylate cyclase" evidence="1">
    <location>
        <begin position="243"/>
        <end position="351"/>
    </location>
</feature>
<keyword evidence="2" id="KW-0456">Lyase</keyword>
<dbReference type="GO" id="GO:0035556">
    <property type="term" value="P:intracellular signal transduction"/>
    <property type="evidence" value="ECO:0007669"/>
    <property type="project" value="InterPro"/>
</dbReference>
<organism evidence="2 3">
    <name type="scientific">Rhizobium metallidurans</name>
    <dbReference type="NCBI Taxonomy" id="1265931"/>
    <lineage>
        <taxon>Bacteria</taxon>
        <taxon>Pseudomonadati</taxon>
        <taxon>Pseudomonadota</taxon>
        <taxon>Alphaproteobacteria</taxon>
        <taxon>Hyphomicrobiales</taxon>
        <taxon>Rhizobiaceae</taxon>
        <taxon>Rhizobium/Agrobacterium group</taxon>
        <taxon>Rhizobium</taxon>
    </lineage>
</organism>
<evidence type="ECO:0000313" key="2">
    <source>
        <dbReference type="EMBL" id="MBB3966549.1"/>
    </source>
</evidence>
<dbReference type="GO" id="GO:0009190">
    <property type="term" value="P:cyclic nucleotide biosynthetic process"/>
    <property type="evidence" value="ECO:0007669"/>
    <property type="project" value="InterPro"/>
</dbReference>
<dbReference type="RefSeq" id="WP_246400253.1">
    <property type="nucleotide sequence ID" value="NZ_JACIDW010000018.1"/>
</dbReference>
<dbReference type="AlphaFoldDB" id="A0A7W6GD67"/>
<dbReference type="InterPro" id="IPR029787">
    <property type="entry name" value="Nucleotide_cyclase"/>
</dbReference>
<dbReference type="PANTHER" id="PTHR43081">
    <property type="entry name" value="ADENYLATE CYCLASE, TERMINAL-DIFFERENTIATION SPECIFIC-RELATED"/>
    <property type="match status" value="1"/>
</dbReference>
<sequence>MGSLSREKLAALAGCDAAQLDAVARLEIIEAGPGGYAASDVSRLRLVLALNAAGIALETLATGLRQQVVSLDFASQLMFEPVTMSDVSLAEALADTSLDLGRVNALHSSAGLSPMSHRRALREDDEEFIRLIAECTGLGASDEGMQRVLRVFGQSMRRCVDTMRDLFRAEVEEPMLAAGFSHREVLAAGAATRLSLQRIGIRMLFLLQRRMLEEAVFDNVVGRLQDALRGLGVEPAGDQALPAVAFADLTGFTALTRDIGDVRAAEKAASFEALAQRLANLAGGRIVKPLGDGVMMLFPDAEAALRASLALVAASAAHQLPEVRVGVATGQVVPRDGDIFGHTVNLAARIASVAAPSQVLVCGGTHDAATDEMSEMDFEALEPVSLKGVADPVSLFSVKAGL</sequence>
<dbReference type="EC" id="4.6.1.1" evidence="2"/>
<dbReference type="Pfam" id="PF00211">
    <property type="entry name" value="Guanylate_cyc"/>
    <property type="match status" value="1"/>
</dbReference>
<accession>A0A7W6GD67</accession>
<dbReference type="PANTHER" id="PTHR43081:SF1">
    <property type="entry name" value="ADENYLATE CYCLASE, TERMINAL-DIFFERENTIATION SPECIFIC"/>
    <property type="match status" value="1"/>
</dbReference>
<evidence type="ECO:0000259" key="1">
    <source>
        <dbReference type="PROSITE" id="PS50125"/>
    </source>
</evidence>
<dbReference type="SUPFAM" id="SSF55073">
    <property type="entry name" value="Nucleotide cyclase"/>
    <property type="match status" value="1"/>
</dbReference>
<dbReference type="GO" id="GO:0004016">
    <property type="term" value="F:adenylate cyclase activity"/>
    <property type="evidence" value="ECO:0007669"/>
    <property type="project" value="UniProtKB-EC"/>
</dbReference>
<dbReference type="PROSITE" id="PS50125">
    <property type="entry name" value="GUANYLATE_CYCLASE_2"/>
    <property type="match status" value="1"/>
</dbReference>
<keyword evidence="3" id="KW-1185">Reference proteome</keyword>
<dbReference type="InterPro" id="IPR050697">
    <property type="entry name" value="Adenylyl/Guanylyl_Cyclase_3/4"/>
</dbReference>